<feature type="binding site" evidence="9">
    <location>
        <begin position="209"/>
        <end position="213"/>
    </location>
    <ligand>
        <name>ATP</name>
        <dbReference type="ChEBI" id="CHEBI:30616"/>
    </ligand>
</feature>
<evidence type="ECO:0000256" key="2">
    <source>
        <dbReference type="ARBA" id="ARBA00022490"/>
    </source>
</evidence>
<dbReference type="GO" id="GO:0008776">
    <property type="term" value="F:acetate kinase activity"/>
    <property type="evidence" value="ECO:0007669"/>
    <property type="project" value="UniProtKB-UniRule"/>
</dbReference>
<evidence type="ECO:0000256" key="6">
    <source>
        <dbReference type="ARBA" id="ARBA00022777"/>
    </source>
</evidence>
<evidence type="ECO:0000256" key="9">
    <source>
        <dbReference type="HAMAP-Rule" id="MF_00020"/>
    </source>
</evidence>
<keyword evidence="8 9" id="KW-0460">Magnesium</keyword>
<dbReference type="PROSITE" id="PS01075">
    <property type="entry name" value="ACETATE_KINASE_1"/>
    <property type="match status" value="1"/>
</dbReference>
<dbReference type="HAMAP" id="MF_00020">
    <property type="entry name" value="Acetate_kinase"/>
    <property type="match status" value="1"/>
</dbReference>
<evidence type="ECO:0000256" key="7">
    <source>
        <dbReference type="ARBA" id="ARBA00022840"/>
    </source>
</evidence>
<evidence type="ECO:0000256" key="4">
    <source>
        <dbReference type="ARBA" id="ARBA00022723"/>
    </source>
</evidence>
<feature type="binding site" evidence="9">
    <location>
        <position position="16"/>
    </location>
    <ligand>
        <name>ATP</name>
        <dbReference type="ChEBI" id="CHEBI:30616"/>
    </ligand>
</feature>
<gene>
    <name evidence="9" type="primary">ackA</name>
    <name evidence="11" type="ORF">HZA66_15365</name>
</gene>
<proteinExistence type="inferred from homology"/>
<reference evidence="11" key="1">
    <citation type="submission" date="2020-07" db="EMBL/GenBank/DDBJ databases">
        <title>Huge and variable diversity of episymbiotic CPR bacteria and DPANN archaea in groundwater ecosystems.</title>
        <authorList>
            <person name="He C.Y."/>
            <person name="Keren R."/>
            <person name="Whittaker M."/>
            <person name="Farag I.F."/>
            <person name="Doudna J."/>
            <person name="Cate J.H.D."/>
            <person name="Banfield J.F."/>
        </authorList>
    </citation>
    <scope>NUCLEOTIDE SEQUENCE</scope>
    <source>
        <strain evidence="11">NC_groundwater_1818_Pr3_B-0.1um_66_35</strain>
    </source>
</reference>
<evidence type="ECO:0000313" key="11">
    <source>
        <dbReference type="EMBL" id="MBI5130820.1"/>
    </source>
</evidence>
<dbReference type="NCBIfam" id="TIGR00016">
    <property type="entry name" value="ackA"/>
    <property type="match status" value="1"/>
</dbReference>
<dbReference type="GO" id="GO:0005829">
    <property type="term" value="C:cytosol"/>
    <property type="evidence" value="ECO:0007669"/>
    <property type="project" value="TreeGrafter"/>
</dbReference>
<feature type="site" description="Transition state stabilizer" evidence="9">
    <location>
        <position position="242"/>
    </location>
</feature>
<feature type="binding site" evidence="9">
    <location>
        <position position="9"/>
    </location>
    <ligand>
        <name>Mg(2+)</name>
        <dbReference type="ChEBI" id="CHEBI:18420"/>
    </ligand>
</feature>
<dbReference type="InterPro" id="IPR000890">
    <property type="entry name" value="Aliphatic_acid_kin_short-chain"/>
</dbReference>
<feature type="binding site" evidence="9">
    <location>
        <begin position="329"/>
        <end position="333"/>
    </location>
    <ligand>
        <name>ATP</name>
        <dbReference type="ChEBI" id="CHEBI:30616"/>
    </ligand>
</feature>
<comment type="similarity">
    <text evidence="1 9 10">Belongs to the acetokinase family.</text>
</comment>
<accession>A0A933W297</accession>
<keyword evidence="7 9" id="KW-0067">ATP-binding</keyword>
<dbReference type="GO" id="GO:0000287">
    <property type="term" value="F:magnesium ion binding"/>
    <property type="evidence" value="ECO:0007669"/>
    <property type="project" value="UniProtKB-UniRule"/>
</dbReference>
<dbReference type="PIRSF" id="PIRSF000722">
    <property type="entry name" value="Acetate_prop_kin"/>
    <property type="match status" value="1"/>
</dbReference>
<dbReference type="InterPro" id="IPR004372">
    <property type="entry name" value="Ac/propionate_kinase"/>
</dbReference>
<comment type="cofactor">
    <cofactor evidence="9">
        <name>Mg(2+)</name>
        <dbReference type="ChEBI" id="CHEBI:18420"/>
    </cofactor>
    <cofactor evidence="9">
        <name>Mn(2+)</name>
        <dbReference type="ChEBI" id="CHEBI:29035"/>
    </cofactor>
    <text evidence="9">Mg(2+). Can also accept Mn(2+).</text>
</comment>
<dbReference type="PANTHER" id="PTHR21060:SF21">
    <property type="entry name" value="ACETATE KINASE"/>
    <property type="match status" value="1"/>
</dbReference>
<dbReference type="PRINTS" id="PR00471">
    <property type="entry name" value="ACETATEKNASE"/>
</dbReference>
<evidence type="ECO:0000313" key="12">
    <source>
        <dbReference type="Proteomes" id="UP000782519"/>
    </source>
</evidence>
<comment type="function">
    <text evidence="9">Catalyzes the formation of acetyl phosphate from acetate and ATP. Can also catalyze the reverse reaction.</text>
</comment>
<dbReference type="PANTHER" id="PTHR21060">
    <property type="entry name" value="ACETATE KINASE"/>
    <property type="match status" value="1"/>
</dbReference>
<evidence type="ECO:0000256" key="1">
    <source>
        <dbReference type="ARBA" id="ARBA00008748"/>
    </source>
</evidence>
<feature type="binding site" evidence="9">
    <location>
        <begin position="284"/>
        <end position="286"/>
    </location>
    <ligand>
        <name>ATP</name>
        <dbReference type="ChEBI" id="CHEBI:30616"/>
    </ligand>
</feature>
<dbReference type="GO" id="GO:0006083">
    <property type="term" value="P:acetate metabolic process"/>
    <property type="evidence" value="ECO:0007669"/>
    <property type="project" value="TreeGrafter"/>
</dbReference>
<comment type="pathway">
    <text evidence="9">Metabolic intermediate biosynthesis; acetyl-CoA biosynthesis; acetyl-CoA from acetate: step 1/2.</text>
</comment>
<keyword evidence="5 9" id="KW-0547">Nucleotide-binding</keyword>
<comment type="subunit">
    <text evidence="9">Homodimer.</text>
</comment>
<evidence type="ECO:0000256" key="5">
    <source>
        <dbReference type="ARBA" id="ARBA00022741"/>
    </source>
</evidence>
<dbReference type="EC" id="2.7.2.1" evidence="9"/>
<dbReference type="Gene3D" id="3.30.420.40">
    <property type="match status" value="2"/>
</dbReference>
<evidence type="ECO:0000256" key="10">
    <source>
        <dbReference type="RuleBase" id="RU003835"/>
    </source>
</evidence>
<feature type="binding site" evidence="9">
    <location>
        <position position="93"/>
    </location>
    <ligand>
        <name>substrate</name>
    </ligand>
</feature>
<keyword evidence="3 9" id="KW-0808">Transferase</keyword>
<organism evidence="11 12">
    <name type="scientific">Rhodopseudomonas palustris</name>
    <dbReference type="NCBI Taxonomy" id="1076"/>
    <lineage>
        <taxon>Bacteria</taxon>
        <taxon>Pseudomonadati</taxon>
        <taxon>Pseudomonadota</taxon>
        <taxon>Alphaproteobacteria</taxon>
        <taxon>Hyphomicrobiales</taxon>
        <taxon>Nitrobacteraceae</taxon>
        <taxon>Rhodopseudomonas</taxon>
    </lineage>
</organism>
<protein>
    <recommendedName>
        <fullName evidence="9">Acetate kinase</fullName>
        <ecNumber evidence="9">2.7.2.1</ecNumber>
    </recommendedName>
    <alternativeName>
        <fullName evidence="9">Acetokinase</fullName>
    </alternativeName>
</protein>
<keyword evidence="4 9" id="KW-0479">Metal-binding</keyword>
<comment type="caution">
    <text evidence="11">The sequence shown here is derived from an EMBL/GenBank/DDBJ whole genome shotgun (WGS) entry which is preliminary data.</text>
</comment>
<feature type="active site" description="Proton donor/acceptor" evidence="9">
    <location>
        <position position="150"/>
    </location>
</feature>
<dbReference type="Pfam" id="PF00871">
    <property type="entry name" value="Acetate_kinase"/>
    <property type="match status" value="1"/>
</dbReference>
<dbReference type="Proteomes" id="UP000782519">
    <property type="component" value="Unassembled WGS sequence"/>
</dbReference>
<dbReference type="EMBL" id="JACRJB010000044">
    <property type="protein sequence ID" value="MBI5130820.1"/>
    <property type="molecule type" value="Genomic_DNA"/>
</dbReference>
<dbReference type="GO" id="GO:0005524">
    <property type="term" value="F:ATP binding"/>
    <property type="evidence" value="ECO:0007669"/>
    <property type="project" value="UniProtKB-KW"/>
</dbReference>
<comment type="catalytic activity">
    <reaction evidence="9">
        <text>acetate + ATP = acetyl phosphate + ADP</text>
        <dbReference type="Rhea" id="RHEA:11352"/>
        <dbReference type="ChEBI" id="CHEBI:22191"/>
        <dbReference type="ChEBI" id="CHEBI:30089"/>
        <dbReference type="ChEBI" id="CHEBI:30616"/>
        <dbReference type="ChEBI" id="CHEBI:456216"/>
        <dbReference type="EC" id="2.7.2.1"/>
    </reaction>
</comment>
<dbReference type="InterPro" id="IPR043129">
    <property type="entry name" value="ATPase_NBD"/>
</dbReference>
<feature type="site" description="Transition state stabilizer" evidence="9">
    <location>
        <position position="181"/>
    </location>
</feature>
<keyword evidence="2 9" id="KW-0963">Cytoplasm</keyword>
<dbReference type="SUPFAM" id="SSF53067">
    <property type="entry name" value="Actin-like ATPase domain"/>
    <property type="match status" value="2"/>
</dbReference>
<dbReference type="AlphaFoldDB" id="A0A933W297"/>
<feature type="binding site" evidence="9">
    <location>
        <position position="382"/>
    </location>
    <ligand>
        <name>Mg(2+)</name>
        <dbReference type="ChEBI" id="CHEBI:18420"/>
    </ligand>
</feature>
<comment type="subcellular location">
    <subcellularLocation>
        <location evidence="9">Cytoplasm</location>
    </subcellularLocation>
</comment>
<dbReference type="InterPro" id="IPR023865">
    <property type="entry name" value="Aliphatic_acid_kinase_CS"/>
</dbReference>
<evidence type="ECO:0000256" key="3">
    <source>
        <dbReference type="ARBA" id="ARBA00022679"/>
    </source>
</evidence>
<name>A0A933W297_RHOPL</name>
<evidence type="ECO:0000256" key="8">
    <source>
        <dbReference type="ARBA" id="ARBA00022842"/>
    </source>
</evidence>
<sequence length="407" mass="43453">MSEMLLVLNAGSSSVKFALYEAHTEPTAGHLICEGGIGSIGHRPHFKVVDREGGVVHDAYLAEGAGHDDAIATLIGWIEQRFPDQRLAAVGHRVVHGGDLFDAQVQIDPDVVAKLRRFTTLAPLHQPHNIAAIEALAKLHPALPQVACFDTAFHHRLPQLATWYALPRQLTEEGVRRYGFHGISYEYIASRLPDVAGPAVADGRVVVAHLGAGASMCAMRARSSVATTMGFTALDGLMMGSRTGVLDPGVVLYLLQQKGMTPDAISDLLYRRSGLLGVSGISDDMRTLLASDDPHAEEAIALFVYRIGRELGSLAAALGGLDALVFTGGIGEHAAEIRRRVCVQAEWLGVTLDAAANTQLEGAGRISIADSTASAWVIPTDEDLMIARHVWRLVDGGRTAWSGSSLD</sequence>
<dbReference type="GO" id="GO:0006085">
    <property type="term" value="P:acetyl-CoA biosynthetic process"/>
    <property type="evidence" value="ECO:0007669"/>
    <property type="project" value="UniProtKB-UniRule"/>
</dbReference>
<keyword evidence="6 9" id="KW-0418">Kinase</keyword>